<evidence type="ECO:0000313" key="2">
    <source>
        <dbReference type="Proteomes" id="UP001152795"/>
    </source>
</evidence>
<protein>
    <submittedName>
        <fullName evidence="1">Uncharacterized protein</fullName>
    </submittedName>
</protein>
<proteinExistence type="predicted"/>
<dbReference type="AlphaFoldDB" id="A0A6S7HBS2"/>
<sequence length="165" mass="18778">MASNSSWRKTLMPRVSAIGINDMIFGDGEGLQDCCCFYKDTINQPDKQLGCIYTWDDCLLGNIKCCLVYKYTGTSEERATILIYPGEEKIYYSVEKNSVCILFSESDDFKSLDDLLHAIQNECQKDVLIKMIALYKTSYTPWALNVLSNHLYGKRYTVVINGGFI</sequence>
<comment type="caution">
    <text evidence="1">The sequence shown here is derived from an EMBL/GenBank/DDBJ whole genome shotgun (WGS) entry which is preliminary data.</text>
</comment>
<keyword evidence="2" id="KW-1185">Reference proteome</keyword>
<accession>A0A6S7HBS2</accession>
<dbReference type="EMBL" id="CACRXK020004153">
    <property type="protein sequence ID" value="CAB4001679.1"/>
    <property type="molecule type" value="Genomic_DNA"/>
</dbReference>
<dbReference type="Proteomes" id="UP001152795">
    <property type="component" value="Unassembled WGS sequence"/>
</dbReference>
<evidence type="ECO:0000313" key="1">
    <source>
        <dbReference type="EMBL" id="CAB4001679.1"/>
    </source>
</evidence>
<gene>
    <name evidence="1" type="ORF">PACLA_8A058338</name>
</gene>
<organism evidence="1 2">
    <name type="scientific">Paramuricea clavata</name>
    <name type="common">Red gorgonian</name>
    <name type="synonym">Violescent sea-whip</name>
    <dbReference type="NCBI Taxonomy" id="317549"/>
    <lineage>
        <taxon>Eukaryota</taxon>
        <taxon>Metazoa</taxon>
        <taxon>Cnidaria</taxon>
        <taxon>Anthozoa</taxon>
        <taxon>Octocorallia</taxon>
        <taxon>Malacalcyonacea</taxon>
        <taxon>Plexauridae</taxon>
        <taxon>Paramuricea</taxon>
    </lineage>
</organism>
<reference evidence="1" key="1">
    <citation type="submission" date="2020-04" db="EMBL/GenBank/DDBJ databases">
        <authorList>
            <person name="Alioto T."/>
            <person name="Alioto T."/>
            <person name="Gomez Garrido J."/>
        </authorList>
    </citation>
    <scope>NUCLEOTIDE SEQUENCE</scope>
    <source>
        <strain evidence="1">A484AB</strain>
    </source>
</reference>
<name>A0A6S7HBS2_PARCT</name>